<dbReference type="PANTHER" id="PTHR43178">
    <property type="entry name" value="DIHYDROLIPOAMIDE ACETYLTRANSFERASE COMPONENT OF PYRUVATE DEHYDROGENASE COMPLEX"/>
    <property type="match status" value="1"/>
</dbReference>
<dbReference type="GO" id="GO:0031405">
    <property type="term" value="F:lipoic acid binding"/>
    <property type="evidence" value="ECO:0007669"/>
    <property type="project" value="TreeGrafter"/>
</dbReference>
<organism evidence="5">
    <name type="scientific">bioreactor metagenome</name>
    <dbReference type="NCBI Taxonomy" id="1076179"/>
    <lineage>
        <taxon>unclassified sequences</taxon>
        <taxon>metagenomes</taxon>
        <taxon>ecological metagenomes</taxon>
    </lineage>
</organism>
<gene>
    <name evidence="5" type="primary">pdhC_36</name>
    <name evidence="5" type="ORF">SDC9_170328</name>
</gene>
<comment type="cofactor">
    <cofactor evidence="1">
        <name>(R)-lipoate</name>
        <dbReference type="ChEBI" id="CHEBI:83088"/>
    </cofactor>
</comment>
<dbReference type="Gene3D" id="3.30.559.10">
    <property type="entry name" value="Chloramphenicol acetyltransferase-like domain"/>
    <property type="match status" value="1"/>
</dbReference>
<dbReference type="Pfam" id="PF00198">
    <property type="entry name" value="2-oxoacid_dh"/>
    <property type="match status" value="1"/>
</dbReference>
<evidence type="ECO:0000313" key="5">
    <source>
        <dbReference type="EMBL" id="MPN22943.1"/>
    </source>
</evidence>
<evidence type="ECO:0000259" key="4">
    <source>
        <dbReference type="Pfam" id="PF00198"/>
    </source>
</evidence>
<dbReference type="SUPFAM" id="SSF52777">
    <property type="entry name" value="CoA-dependent acyltransferases"/>
    <property type="match status" value="1"/>
</dbReference>
<dbReference type="GO" id="GO:0005739">
    <property type="term" value="C:mitochondrion"/>
    <property type="evidence" value="ECO:0007669"/>
    <property type="project" value="TreeGrafter"/>
</dbReference>
<evidence type="ECO:0000256" key="3">
    <source>
        <dbReference type="ARBA" id="ARBA00023315"/>
    </source>
</evidence>
<dbReference type="InterPro" id="IPR050743">
    <property type="entry name" value="2-oxoacid_DH_E2_comp"/>
</dbReference>
<dbReference type="GO" id="GO:0004742">
    <property type="term" value="F:dihydrolipoyllysine-residue acetyltransferase activity"/>
    <property type="evidence" value="ECO:0007669"/>
    <property type="project" value="UniProtKB-EC"/>
</dbReference>
<evidence type="ECO:0000256" key="1">
    <source>
        <dbReference type="ARBA" id="ARBA00001938"/>
    </source>
</evidence>
<proteinExistence type="predicted"/>
<keyword evidence="2 5" id="KW-0808">Transferase</keyword>
<dbReference type="InterPro" id="IPR023213">
    <property type="entry name" value="CAT-like_dom_sf"/>
</dbReference>
<protein>
    <submittedName>
        <fullName evidence="5">Dihydrolipoyllysine-residue acetyltransferase component of pyruvate dehydrogenase complex</fullName>
        <ecNumber evidence="5">2.3.1.12</ecNumber>
    </submittedName>
</protein>
<evidence type="ECO:0000256" key="2">
    <source>
        <dbReference type="ARBA" id="ARBA00022679"/>
    </source>
</evidence>
<dbReference type="EC" id="2.3.1.12" evidence="5"/>
<dbReference type="PANTHER" id="PTHR43178:SF5">
    <property type="entry name" value="LIPOAMIDE ACYLTRANSFERASE COMPONENT OF BRANCHED-CHAIN ALPHA-KETO ACID DEHYDROGENASE COMPLEX, MITOCHONDRIAL"/>
    <property type="match status" value="1"/>
</dbReference>
<feature type="domain" description="2-oxoacid dehydrogenase acyltransferase catalytic" evidence="4">
    <location>
        <begin position="2"/>
        <end position="158"/>
    </location>
</feature>
<reference evidence="5" key="1">
    <citation type="submission" date="2019-08" db="EMBL/GenBank/DDBJ databases">
        <authorList>
            <person name="Kucharzyk K."/>
            <person name="Murdoch R.W."/>
            <person name="Higgins S."/>
            <person name="Loffler F."/>
        </authorList>
    </citation>
    <scope>NUCLEOTIDE SEQUENCE</scope>
</reference>
<sequence>MLAQTLGQFPLLNSSVDGDNIILKENINIGVAVATDAGLLVPVIQDTDKKNIEEISSQLKQISSKAKDGSLSPDYLTGGTFTITNLGMYGVESFSPIINLPEVAILGIGAIKKEIVEVENGFVFKPFMKLCLSADHRVIDGAVAAQFLSQLKSNIENMK</sequence>
<keyword evidence="5" id="KW-0670">Pyruvate</keyword>
<dbReference type="AlphaFoldDB" id="A0A645GGT0"/>
<dbReference type="EMBL" id="VSSQ01071301">
    <property type="protein sequence ID" value="MPN22943.1"/>
    <property type="molecule type" value="Genomic_DNA"/>
</dbReference>
<keyword evidence="3 5" id="KW-0012">Acyltransferase</keyword>
<accession>A0A645GGT0</accession>
<dbReference type="InterPro" id="IPR001078">
    <property type="entry name" value="2-oxoacid_DH_actylTfrase"/>
</dbReference>
<comment type="caution">
    <text evidence="5">The sequence shown here is derived from an EMBL/GenBank/DDBJ whole genome shotgun (WGS) entry which is preliminary data.</text>
</comment>
<name>A0A645GGT0_9ZZZZ</name>